<evidence type="ECO:0000256" key="1">
    <source>
        <dbReference type="ARBA" id="ARBA00004536"/>
    </source>
</evidence>
<feature type="compositionally biased region" description="Basic and acidic residues" evidence="5">
    <location>
        <begin position="250"/>
        <end position="259"/>
    </location>
</feature>
<dbReference type="Proteomes" id="UP000678499">
    <property type="component" value="Unassembled WGS sequence"/>
</dbReference>
<keyword evidence="3" id="KW-0965">Cell junction</keyword>
<gene>
    <name evidence="6" type="ORF">NMOB1V02_LOCUS3484</name>
</gene>
<evidence type="ECO:0000256" key="2">
    <source>
        <dbReference type="ARBA" id="ARBA00009052"/>
    </source>
</evidence>
<name>A0A7R9BHZ2_9CRUS</name>
<evidence type="ECO:0000256" key="4">
    <source>
        <dbReference type="ARBA" id="ARBA00023054"/>
    </source>
</evidence>
<evidence type="ECO:0000256" key="3">
    <source>
        <dbReference type="ARBA" id="ARBA00022949"/>
    </source>
</evidence>
<reference evidence="6" key="1">
    <citation type="submission" date="2020-11" db="EMBL/GenBank/DDBJ databases">
        <authorList>
            <person name="Tran Van P."/>
        </authorList>
    </citation>
    <scope>NUCLEOTIDE SEQUENCE</scope>
</reference>
<comment type="subcellular location">
    <subcellularLocation>
        <location evidence="1">Cell junction</location>
        <location evidence="1">Adherens junction</location>
    </subcellularLocation>
</comment>
<dbReference type="GO" id="GO:0005912">
    <property type="term" value="C:adherens junction"/>
    <property type="evidence" value="ECO:0007669"/>
    <property type="project" value="UniProtKB-SubCell"/>
</dbReference>
<dbReference type="EMBL" id="CAJPEX010000461">
    <property type="protein sequence ID" value="CAG0915847.1"/>
    <property type="molecule type" value="Genomic_DNA"/>
</dbReference>
<feature type="region of interest" description="Disordered" evidence="5">
    <location>
        <begin position="20"/>
        <end position="99"/>
    </location>
</feature>
<dbReference type="OrthoDB" id="10056395at2759"/>
<dbReference type="PANTHER" id="PTHR13546:SF15">
    <property type="entry name" value="CCDC85"/>
    <property type="match status" value="1"/>
</dbReference>
<feature type="region of interest" description="Disordered" evidence="5">
    <location>
        <begin position="217"/>
        <end position="259"/>
    </location>
</feature>
<feature type="compositionally biased region" description="Gly residues" evidence="5">
    <location>
        <begin position="83"/>
        <end position="93"/>
    </location>
</feature>
<comment type="similarity">
    <text evidence="2">Belongs to the CCDC85 family.</text>
</comment>
<keyword evidence="7" id="KW-1185">Reference proteome</keyword>
<evidence type="ECO:0000313" key="7">
    <source>
        <dbReference type="Proteomes" id="UP000678499"/>
    </source>
</evidence>
<dbReference type="EMBL" id="OA882498">
    <property type="protein sequence ID" value="CAD7275695.1"/>
    <property type="molecule type" value="Genomic_DNA"/>
</dbReference>
<feature type="compositionally biased region" description="Low complexity" evidence="5">
    <location>
        <begin position="230"/>
        <end position="246"/>
    </location>
</feature>
<evidence type="ECO:0000313" key="6">
    <source>
        <dbReference type="EMBL" id="CAD7275695.1"/>
    </source>
</evidence>
<organism evidence="6">
    <name type="scientific">Notodromas monacha</name>
    <dbReference type="NCBI Taxonomy" id="399045"/>
    <lineage>
        <taxon>Eukaryota</taxon>
        <taxon>Metazoa</taxon>
        <taxon>Ecdysozoa</taxon>
        <taxon>Arthropoda</taxon>
        <taxon>Crustacea</taxon>
        <taxon>Oligostraca</taxon>
        <taxon>Ostracoda</taxon>
        <taxon>Podocopa</taxon>
        <taxon>Podocopida</taxon>
        <taxon>Cypridocopina</taxon>
        <taxon>Cypridoidea</taxon>
        <taxon>Cyprididae</taxon>
        <taxon>Notodromas</taxon>
    </lineage>
</organism>
<accession>A0A7R9BHZ2</accession>
<dbReference type="InterPro" id="IPR019359">
    <property type="entry name" value="CCDC85"/>
</dbReference>
<feature type="compositionally biased region" description="Low complexity" evidence="5">
    <location>
        <begin position="55"/>
        <end position="77"/>
    </location>
</feature>
<sequence>MGSLVAVEICLYLDEERNSQTGVCGKCSGPLLEQVRDDGDGSSSSTNADEPSPPASSSSPSKLSLSTSKYQTSSSKSATPSGNTGGGGGGGKKTGFPRDRDPVIEETLQRQRSLFNEQILTYIKTLEERLAHGTNKRDGRTSATDHLQHQQVQANRDYLRSISLGMDANCDFLGPGSTGTGSDIEFVDGDSECTFPLSRPEAVVKAMRVLEVHKQLEKEDPCGSESPQCSANTAANAGSSSTGSSSVHESISKDHQQQKLGDEEKALLREMCNVRAPFSHTYVYTYAPYDEDGENKRLVEENLKF</sequence>
<evidence type="ECO:0000256" key="5">
    <source>
        <dbReference type="SAM" id="MobiDB-lite"/>
    </source>
</evidence>
<dbReference type="AlphaFoldDB" id="A0A7R9BHZ2"/>
<protein>
    <submittedName>
        <fullName evidence="6">Uncharacterized protein</fullName>
    </submittedName>
</protein>
<keyword evidence="4" id="KW-0175">Coiled coil</keyword>
<proteinExistence type="inferred from homology"/>
<dbReference type="PANTHER" id="PTHR13546">
    <property type="entry name" value="RE60986P"/>
    <property type="match status" value="1"/>
</dbReference>